<evidence type="ECO:0000259" key="1">
    <source>
        <dbReference type="SMART" id="SM00873"/>
    </source>
</evidence>
<dbReference type="PANTHER" id="PTHR39209">
    <property type="match status" value="1"/>
</dbReference>
<reference evidence="2" key="1">
    <citation type="submission" date="2022-03" db="EMBL/GenBank/DDBJ databases">
        <title>Complete genome sequence of Caldinitratiruptor microaerophilus.</title>
        <authorList>
            <person name="Mukaiyama R."/>
            <person name="Nishiyama T."/>
            <person name="Ueda K."/>
        </authorList>
    </citation>
    <scope>NUCLEOTIDE SEQUENCE</scope>
    <source>
        <strain evidence="2">JCM 16183</strain>
    </source>
</reference>
<sequence length="237" mass="25849">MFFRLHPDVLRRFPGLYVGFVVVVGARNGASPDAARLLAEAVEVLRRELGEVSSVREHPRIAVWRGAMQEAGINPNRFPNSIEALASRVAKGGSPPSINAAVDLANAAALRHVVPVGCHDLGAMSGDLEVRPSRQGDVFTPMGAQEAEPVDPGEIVYADAAEVRTRRWIWRQGERAKATPASTWLFFPVDGLSPVSREAAERARDWLAEQAPRILGGRVHVGWVDRHRPEAPLPGDR</sequence>
<dbReference type="PANTHER" id="PTHR39209:SF2">
    <property type="entry name" value="CYTOPLASMIC PROTEIN"/>
    <property type="match status" value="1"/>
</dbReference>
<gene>
    <name evidence="2" type="ORF">caldi_23240</name>
</gene>
<dbReference type="RefSeq" id="WP_264841897.1">
    <property type="nucleotide sequence ID" value="NZ_AP025628.1"/>
</dbReference>
<proteinExistence type="predicted"/>
<dbReference type="InterPro" id="IPR020825">
    <property type="entry name" value="Phe-tRNA_synthase-like_B3/B4"/>
</dbReference>
<protein>
    <recommendedName>
        <fullName evidence="1">B3/B4 tRNA-binding domain-containing protein</fullName>
    </recommendedName>
</protein>
<evidence type="ECO:0000313" key="3">
    <source>
        <dbReference type="Proteomes" id="UP001163687"/>
    </source>
</evidence>
<dbReference type="InterPro" id="IPR005146">
    <property type="entry name" value="B3/B4_tRNA-bd"/>
</dbReference>
<organism evidence="2 3">
    <name type="scientific">Caldinitratiruptor microaerophilus</name>
    <dbReference type="NCBI Taxonomy" id="671077"/>
    <lineage>
        <taxon>Bacteria</taxon>
        <taxon>Bacillati</taxon>
        <taxon>Bacillota</taxon>
        <taxon>Clostridia</taxon>
        <taxon>Eubacteriales</taxon>
        <taxon>Symbiobacteriaceae</taxon>
        <taxon>Caldinitratiruptor</taxon>
    </lineage>
</organism>
<dbReference type="GO" id="GO:0004826">
    <property type="term" value="F:phenylalanine-tRNA ligase activity"/>
    <property type="evidence" value="ECO:0007669"/>
    <property type="project" value="InterPro"/>
</dbReference>
<dbReference type="Gene3D" id="3.50.40.10">
    <property type="entry name" value="Phenylalanyl-trna Synthetase, Chain B, domain 3"/>
    <property type="match status" value="1"/>
</dbReference>
<accession>A0AA35GAF3</accession>
<dbReference type="Pfam" id="PF03483">
    <property type="entry name" value="B3_4"/>
    <property type="match status" value="1"/>
</dbReference>
<dbReference type="SUPFAM" id="SSF56037">
    <property type="entry name" value="PheT/TilS domain"/>
    <property type="match status" value="1"/>
</dbReference>
<feature type="domain" description="B3/B4 tRNA-binding" evidence="1">
    <location>
        <begin position="62"/>
        <end position="212"/>
    </location>
</feature>
<keyword evidence="3" id="KW-1185">Reference proteome</keyword>
<dbReference type="KEGG" id="cmic:caldi_23240"/>
<evidence type="ECO:0000313" key="2">
    <source>
        <dbReference type="EMBL" id="BDG61234.1"/>
    </source>
</evidence>
<dbReference type="GO" id="GO:0003723">
    <property type="term" value="F:RNA binding"/>
    <property type="evidence" value="ECO:0007669"/>
    <property type="project" value="InterPro"/>
</dbReference>
<dbReference type="Proteomes" id="UP001163687">
    <property type="component" value="Chromosome"/>
</dbReference>
<dbReference type="AlphaFoldDB" id="A0AA35GAF3"/>
<dbReference type="EMBL" id="AP025628">
    <property type="protein sequence ID" value="BDG61234.1"/>
    <property type="molecule type" value="Genomic_DNA"/>
</dbReference>
<name>A0AA35GAF3_9FIRM</name>
<dbReference type="SMART" id="SM00873">
    <property type="entry name" value="B3_4"/>
    <property type="match status" value="1"/>
</dbReference>